<dbReference type="Proteomes" id="UP000296153">
    <property type="component" value="Unassembled WGS sequence"/>
</dbReference>
<evidence type="ECO:0000256" key="6">
    <source>
        <dbReference type="ARBA" id="ARBA00022840"/>
    </source>
</evidence>
<evidence type="ECO:0000256" key="8">
    <source>
        <dbReference type="HAMAP-Rule" id="MF_00158"/>
    </source>
</evidence>
<dbReference type="GO" id="GO:0005524">
    <property type="term" value="F:ATP binding"/>
    <property type="evidence" value="ECO:0007669"/>
    <property type="project" value="UniProtKB-KW"/>
</dbReference>
<keyword evidence="6 8" id="KW-0067">ATP-binding</keyword>
<evidence type="ECO:0000256" key="3">
    <source>
        <dbReference type="ARBA" id="ARBA00022598"/>
    </source>
</evidence>
<dbReference type="PANTHER" id="PTHR21299">
    <property type="entry name" value="CYTIDYLATE KINASE/PANTOATE-BETA-ALANINE LIGASE"/>
    <property type="match status" value="1"/>
</dbReference>
<keyword evidence="5 8" id="KW-0547">Nucleotide-binding</keyword>
<evidence type="ECO:0000256" key="1">
    <source>
        <dbReference type="ARBA" id="ARBA00004990"/>
    </source>
</evidence>
<dbReference type="EMBL" id="PDKT01000002">
    <property type="protein sequence ID" value="PPI87986.1"/>
    <property type="molecule type" value="Genomic_DNA"/>
</dbReference>
<evidence type="ECO:0000256" key="2">
    <source>
        <dbReference type="ARBA" id="ARBA00009256"/>
    </source>
</evidence>
<dbReference type="Pfam" id="PF02569">
    <property type="entry name" value="Pantoate_ligase"/>
    <property type="match status" value="1"/>
</dbReference>
<dbReference type="InterPro" id="IPR042176">
    <property type="entry name" value="Pantoate_ligase_C"/>
</dbReference>
<comment type="similarity">
    <text evidence="2 8">Belongs to the pantothenate synthetase family.</text>
</comment>
<dbReference type="CDD" id="cd00560">
    <property type="entry name" value="PanC"/>
    <property type="match status" value="1"/>
</dbReference>
<dbReference type="Gene3D" id="3.40.50.620">
    <property type="entry name" value="HUPs"/>
    <property type="match status" value="1"/>
</dbReference>
<dbReference type="OrthoDB" id="9773087at2"/>
<evidence type="ECO:0000256" key="4">
    <source>
        <dbReference type="ARBA" id="ARBA00022655"/>
    </source>
</evidence>
<name>A0A2P5T097_9GAMM</name>
<evidence type="ECO:0000313" key="9">
    <source>
        <dbReference type="EMBL" id="PPI87986.1"/>
    </source>
</evidence>
<comment type="subcellular location">
    <subcellularLocation>
        <location evidence="8">Cytoplasm</location>
    </subcellularLocation>
</comment>
<feature type="binding site" evidence="8">
    <location>
        <begin position="186"/>
        <end position="189"/>
    </location>
    <ligand>
        <name>ATP</name>
        <dbReference type="ChEBI" id="CHEBI:30616"/>
    </ligand>
</feature>
<comment type="caution">
    <text evidence="9">The sequence shown here is derived from an EMBL/GenBank/DDBJ whole genome shotgun (WGS) entry which is preliminary data.</text>
</comment>
<sequence length="283" mass="32310">MLIVKKLLKLKNILEIWRKENKSIALVPTMGNIHDGHLKLISIARKNSDILIVSVFVNPMQFENIKDISNYPRTLNEDCQKLKKNLVNLMFIPEINEMYPYGLTNQTIVNVPKLSYILEGIHRPGHFQGVTTIISKLFNLIKPNIAYFGEKDFQQLVIIRKMVIDMNFDIKIVGIPTVRNQDGLALSSRNIKLNEYELKVAANLNKVMNYMAHQLINIEFNIHQIIKKAKIILVKNGLQPDGLAICDELTLKKLTTDSKNAAILVAAKIGNTRLIDYKKVKLQ</sequence>
<dbReference type="NCBIfam" id="TIGR00018">
    <property type="entry name" value="panC"/>
    <property type="match status" value="1"/>
</dbReference>
<dbReference type="PANTHER" id="PTHR21299:SF1">
    <property type="entry name" value="PANTOATE--BETA-ALANINE LIGASE"/>
    <property type="match status" value="1"/>
</dbReference>
<feature type="binding site" evidence="8">
    <location>
        <begin position="149"/>
        <end position="152"/>
    </location>
    <ligand>
        <name>ATP</name>
        <dbReference type="ChEBI" id="CHEBI:30616"/>
    </ligand>
</feature>
<dbReference type="HAMAP" id="MF_00158">
    <property type="entry name" value="PanC"/>
    <property type="match status" value="1"/>
</dbReference>
<feature type="binding site" evidence="8">
    <location>
        <begin position="30"/>
        <end position="37"/>
    </location>
    <ligand>
        <name>ATP</name>
        <dbReference type="ChEBI" id="CHEBI:30616"/>
    </ligand>
</feature>
<feature type="active site" description="Proton donor" evidence="8">
    <location>
        <position position="37"/>
    </location>
</feature>
<comment type="pathway">
    <text evidence="1 8">Cofactor biosynthesis; (R)-pantothenate biosynthesis; (R)-pantothenate from (R)-pantoate and beta-alanine: step 1/1.</text>
</comment>
<proteinExistence type="inferred from homology"/>
<comment type="miscellaneous">
    <text evidence="8">The reaction proceeds by a bi uni uni bi ping pong mechanism.</text>
</comment>
<dbReference type="UniPathway" id="UPA00028">
    <property type="reaction ID" value="UER00005"/>
</dbReference>
<keyword evidence="3 8" id="KW-0436">Ligase</keyword>
<reference evidence="9 10" key="1">
    <citation type="journal article" date="2018" name="Genome Biol. Evol.">
        <title>Cladogenesis and Genomic Streamlining in Extracellular Endosymbionts of Tropical Stink Bugs.</title>
        <authorList>
            <person name="Otero-Bravo A."/>
            <person name="Goffredi S."/>
            <person name="Sabree Z.L."/>
        </authorList>
    </citation>
    <scope>NUCLEOTIDE SEQUENCE [LARGE SCALE GENOMIC DNA]</scope>
    <source>
        <strain evidence="9 10">SoEE</strain>
    </source>
</reference>
<comment type="catalytic activity">
    <reaction evidence="7 8">
        <text>(R)-pantoate + beta-alanine + ATP = (R)-pantothenate + AMP + diphosphate + H(+)</text>
        <dbReference type="Rhea" id="RHEA:10912"/>
        <dbReference type="ChEBI" id="CHEBI:15378"/>
        <dbReference type="ChEBI" id="CHEBI:15980"/>
        <dbReference type="ChEBI" id="CHEBI:29032"/>
        <dbReference type="ChEBI" id="CHEBI:30616"/>
        <dbReference type="ChEBI" id="CHEBI:33019"/>
        <dbReference type="ChEBI" id="CHEBI:57966"/>
        <dbReference type="ChEBI" id="CHEBI:456215"/>
        <dbReference type="EC" id="6.3.2.1"/>
    </reaction>
</comment>
<evidence type="ECO:0000256" key="7">
    <source>
        <dbReference type="ARBA" id="ARBA00048258"/>
    </source>
</evidence>
<protein>
    <recommendedName>
        <fullName evidence="8">Pantothenate synthetase</fullName>
        <shortName evidence="8">PS</shortName>
        <ecNumber evidence="8">6.3.2.1</ecNumber>
    </recommendedName>
    <alternativeName>
        <fullName evidence="8">Pantoate--beta-alanine ligase</fullName>
    </alternativeName>
    <alternativeName>
        <fullName evidence="8">Pantoate-activating enzyme</fullName>
    </alternativeName>
</protein>
<dbReference type="InterPro" id="IPR003721">
    <property type="entry name" value="Pantoate_ligase"/>
</dbReference>
<dbReference type="GO" id="GO:0015940">
    <property type="term" value="P:pantothenate biosynthetic process"/>
    <property type="evidence" value="ECO:0007669"/>
    <property type="project" value="UniProtKB-UniRule"/>
</dbReference>
<feature type="binding site" evidence="8">
    <location>
        <position position="61"/>
    </location>
    <ligand>
        <name>beta-alanine</name>
        <dbReference type="ChEBI" id="CHEBI:57966"/>
    </ligand>
</feature>
<dbReference type="RefSeq" id="WP_136131014.1">
    <property type="nucleotide sequence ID" value="NZ_PDKT01000002.1"/>
</dbReference>
<dbReference type="GO" id="GO:0004592">
    <property type="term" value="F:pantoate-beta-alanine ligase activity"/>
    <property type="evidence" value="ECO:0007669"/>
    <property type="project" value="UniProtKB-UniRule"/>
</dbReference>
<dbReference type="EC" id="6.3.2.1" evidence="8"/>
<dbReference type="InterPro" id="IPR014729">
    <property type="entry name" value="Rossmann-like_a/b/a_fold"/>
</dbReference>
<dbReference type="FunFam" id="3.40.50.620:FF:000013">
    <property type="entry name" value="Pantothenate synthetase"/>
    <property type="match status" value="1"/>
</dbReference>
<comment type="function">
    <text evidence="8">Catalyzes the condensation of pantoate with beta-alanine in an ATP-dependent reaction via a pantoyl-adenylate intermediate.</text>
</comment>
<keyword evidence="8" id="KW-0963">Cytoplasm</keyword>
<keyword evidence="4 8" id="KW-0566">Pantothenate biosynthesis</keyword>
<dbReference type="Gene3D" id="3.30.1300.10">
    <property type="entry name" value="Pantoate-beta-alanine ligase, C-terminal domain"/>
    <property type="match status" value="1"/>
</dbReference>
<evidence type="ECO:0000256" key="5">
    <source>
        <dbReference type="ARBA" id="ARBA00022741"/>
    </source>
</evidence>
<feature type="binding site" evidence="8">
    <location>
        <position position="155"/>
    </location>
    <ligand>
        <name>(R)-pantoate</name>
        <dbReference type="ChEBI" id="CHEBI:15980"/>
    </ligand>
</feature>
<accession>A0A2P5T097</accession>
<dbReference type="AlphaFoldDB" id="A0A2P5T097"/>
<comment type="subunit">
    <text evidence="8">Homodimer.</text>
</comment>
<organism evidence="9 10">
    <name type="scientific">Candidatus Pantoea edessiphila</name>
    <dbReference type="NCBI Taxonomy" id="2044610"/>
    <lineage>
        <taxon>Bacteria</taxon>
        <taxon>Pseudomonadati</taxon>
        <taxon>Pseudomonadota</taxon>
        <taxon>Gammaproteobacteria</taxon>
        <taxon>Enterobacterales</taxon>
        <taxon>Erwiniaceae</taxon>
        <taxon>Pantoea</taxon>
    </lineage>
</organism>
<feature type="binding site" evidence="8">
    <location>
        <position position="178"/>
    </location>
    <ligand>
        <name>ATP</name>
        <dbReference type="ChEBI" id="CHEBI:30616"/>
    </ligand>
</feature>
<gene>
    <name evidence="8" type="primary">panC</name>
    <name evidence="9" type="ORF">CRV12_02110</name>
</gene>
<feature type="binding site" evidence="8">
    <location>
        <position position="61"/>
    </location>
    <ligand>
        <name>(R)-pantoate</name>
        <dbReference type="ChEBI" id="CHEBI:15980"/>
    </ligand>
</feature>
<dbReference type="SUPFAM" id="SSF52374">
    <property type="entry name" value="Nucleotidylyl transferase"/>
    <property type="match status" value="1"/>
</dbReference>
<dbReference type="GO" id="GO:0005829">
    <property type="term" value="C:cytosol"/>
    <property type="evidence" value="ECO:0007669"/>
    <property type="project" value="TreeGrafter"/>
</dbReference>
<evidence type="ECO:0000313" key="10">
    <source>
        <dbReference type="Proteomes" id="UP000296153"/>
    </source>
</evidence>